<evidence type="ECO:0000259" key="1">
    <source>
        <dbReference type="Pfam" id="PF12867"/>
    </source>
</evidence>
<gene>
    <name evidence="2" type="ORF">BC781_101981</name>
</gene>
<protein>
    <submittedName>
        <fullName evidence="2">DinB family protein</fullName>
    </submittedName>
</protein>
<proteinExistence type="predicted"/>
<dbReference type="RefSeq" id="WP_109616092.1">
    <property type="nucleotide sequence ID" value="NZ_QGDO01000001.1"/>
</dbReference>
<dbReference type="InterPro" id="IPR034660">
    <property type="entry name" value="DinB/YfiT-like"/>
</dbReference>
<name>A0A315ZHI1_SEDFL</name>
<keyword evidence="3" id="KW-1185">Reference proteome</keyword>
<dbReference type="InterPro" id="IPR024775">
    <property type="entry name" value="DinB-like"/>
</dbReference>
<evidence type="ECO:0000313" key="2">
    <source>
        <dbReference type="EMBL" id="PWJ44610.1"/>
    </source>
</evidence>
<organism evidence="2 3">
    <name type="scientific">Sediminitomix flava</name>
    <dbReference type="NCBI Taxonomy" id="379075"/>
    <lineage>
        <taxon>Bacteria</taxon>
        <taxon>Pseudomonadati</taxon>
        <taxon>Bacteroidota</taxon>
        <taxon>Cytophagia</taxon>
        <taxon>Cytophagales</taxon>
        <taxon>Flammeovirgaceae</taxon>
        <taxon>Sediminitomix</taxon>
    </lineage>
</organism>
<dbReference type="Proteomes" id="UP000245535">
    <property type="component" value="Unassembled WGS sequence"/>
</dbReference>
<dbReference type="OrthoDB" id="1524454at2"/>
<comment type="caution">
    <text evidence="2">The sequence shown here is derived from an EMBL/GenBank/DDBJ whole genome shotgun (WGS) entry which is preliminary data.</text>
</comment>
<evidence type="ECO:0000313" key="3">
    <source>
        <dbReference type="Proteomes" id="UP000245535"/>
    </source>
</evidence>
<dbReference type="EMBL" id="QGDO01000001">
    <property type="protein sequence ID" value="PWJ44610.1"/>
    <property type="molecule type" value="Genomic_DNA"/>
</dbReference>
<feature type="domain" description="DinB-like" evidence="1">
    <location>
        <begin position="23"/>
        <end position="177"/>
    </location>
</feature>
<dbReference type="Pfam" id="PF12867">
    <property type="entry name" value="DinB_2"/>
    <property type="match status" value="1"/>
</dbReference>
<dbReference type="SUPFAM" id="SSF109854">
    <property type="entry name" value="DinB/YfiT-like putative metalloenzymes"/>
    <property type="match status" value="1"/>
</dbReference>
<dbReference type="Gene3D" id="1.20.120.450">
    <property type="entry name" value="dinb family like domain"/>
    <property type="match status" value="1"/>
</dbReference>
<accession>A0A315ZHI1</accession>
<sequence>MNRSELIEQALTNCEKVRLLAEEIGTHPEESLRFKPAPEKWSALECIEHLNTVYEHYLPRIQNVLSQAEPSSNEVFSSGLFGGMMTRSMLPKTEGATTMSMKTFKRMEPQVTDKLTRVVLKQYRLNVSELKSCIEKANDYDLKKLKVASAIGPILRFRLGDAFQFVLAHDMRHLKQAQQILSKLEVKKV</sequence>
<reference evidence="2 3" key="1">
    <citation type="submission" date="2018-03" db="EMBL/GenBank/DDBJ databases">
        <title>Genomic Encyclopedia of Archaeal and Bacterial Type Strains, Phase II (KMG-II): from individual species to whole genera.</title>
        <authorList>
            <person name="Goeker M."/>
        </authorList>
    </citation>
    <scope>NUCLEOTIDE SEQUENCE [LARGE SCALE GENOMIC DNA]</scope>
    <source>
        <strain evidence="2 3">DSM 28229</strain>
    </source>
</reference>
<dbReference type="AlphaFoldDB" id="A0A315ZHI1"/>